<sequence>MSATSATAPPPPGPPRPADPHGTARPRPAARRGVELCLLVAAVGIAVYGHAEVGLARSGAVPKDALAYGAGLGGLALLAHVAVRARARYADPLLLPIAVLLNGLGLVLVYRLDLEPSLGPRAAPAQLVWSALGVGLFAVAVLALRDHRVLARYAYVSVTGALVLLVAPIAFPAVNGARIWIRAAGFSIQPGEFAKVLLAVFFAGYLSANRAALAYAGRPLLGTGRLKRLGWLQLPTGRVLGPVIAVWLMSVGVLVLERDLGTSLLFFGLFVVMLYVATGRTGWIAVGLLLAAAGAVAVGATEPHVHQRVQDWLHPFATVAAGQGPSQIAQSLFAFGDGGALGAGLGQGSSYLVGFAAKSDFVLATGGEELGLAGLCALLGLYALLVARGFAAALATRDPFGRLLAAGLASILALQVFVVTGGVMDLIPLTGMAMPFLAQGGSSVVANWLIVALLVRISDRARRPDPQQQPPRAGGAGGPGEPDPGPGADRAASGPPGTGPAGPGTAPGSAR</sequence>
<dbReference type="GO" id="GO:0032153">
    <property type="term" value="C:cell division site"/>
    <property type="evidence" value="ECO:0007669"/>
    <property type="project" value="TreeGrafter"/>
</dbReference>
<feature type="transmembrane region" description="Helical" evidence="7">
    <location>
        <begin position="370"/>
        <end position="391"/>
    </location>
</feature>
<keyword evidence="8" id="KW-0131">Cell cycle</keyword>
<keyword evidence="5 7" id="KW-0472">Membrane</keyword>
<dbReference type="GO" id="GO:0051301">
    <property type="term" value="P:cell division"/>
    <property type="evidence" value="ECO:0007669"/>
    <property type="project" value="UniProtKB-KW"/>
</dbReference>
<feature type="region of interest" description="Disordered" evidence="6">
    <location>
        <begin position="1"/>
        <end position="27"/>
    </location>
</feature>
<feature type="region of interest" description="Disordered" evidence="6">
    <location>
        <begin position="461"/>
        <end position="511"/>
    </location>
</feature>
<gene>
    <name evidence="8" type="ORF">SAMN05216223_102341</name>
</gene>
<keyword evidence="9" id="KW-1185">Reference proteome</keyword>
<keyword evidence="8" id="KW-0132">Cell division</keyword>
<dbReference type="PANTHER" id="PTHR30474:SF3">
    <property type="entry name" value="PEPTIDOGLYCAN GLYCOSYLTRANSFERASE RODA"/>
    <property type="match status" value="1"/>
</dbReference>
<feature type="transmembrane region" description="Helical" evidence="7">
    <location>
        <begin position="33"/>
        <end position="53"/>
    </location>
</feature>
<feature type="transmembrane region" description="Helical" evidence="7">
    <location>
        <begin position="436"/>
        <end position="455"/>
    </location>
</feature>
<feature type="transmembrane region" description="Helical" evidence="7">
    <location>
        <begin position="193"/>
        <end position="216"/>
    </location>
</feature>
<evidence type="ECO:0000256" key="6">
    <source>
        <dbReference type="SAM" id="MobiDB-lite"/>
    </source>
</evidence>
<name>A0A1H5VN29_9ACTN</name>
<comment type="subcellular location">
    <subcellularLocation>
        <location evidence="1">Membrane</location>
        <topology evidence="1">Multi-pass membrane protein</topology>
    </subcellularLocation>
</comment>
<accession>A0A1H5VN29</accession>
<organism evidence="8 9">
    <name type="scientific">Actinacidiphila yanglinensis</name>
    <dbReference type="NCBI Taxonomy" id="310779"/>
    <lineage>
        <taxon>Bacteria</taxon>
        <taxon>Bacillati</taxon>
        <taxon>Actinomycetota</taxon>
        <taxon>Actinomycetes</taxon>
        <taxon>Kitasatosporales</taxon>
        <taxon>Streptomycetaceae</taxon>
        <taxon>Actinacidiphila</taxon>
    </lineage>
</organism>
<feature type="transmembrane region" description="Helical" evidence="7">
    <location>
        <begin position="93"/>
        <end position="112"/>
    </location>
</feature>
<dbReference type="RefSeq" id="WP_103884485.1">
    <property type="nucleotide sequence ID" value="NZ_FNVU01000002.1"/>
</dbReference>
<dbReference type="EMBL" id="FNVU01000002">
    <property type="protein sequence ID" value="SEF87937.1"/>
    <property type="molecule type" value="Genomic_DNA"/>
</dbReference>
<reference evidence="8 9" key="1">
    <citation type="submission" date="2016-10" db="EMBL/GenBank/DDBJ databases">
        <authorList>
            <person name="de Groot N.N."/>
        </authorList>
    </citation>
    <scope>NUCLEOTIDE SEQUENCE [LARGE SCALE GENOMIC DNA]</scope>
    <source>
        <strain evidence="8 9">CGMCC 4.2023</strain>
    </source>
</reference>
<feature type="compositionally biased region" description="Pro residues" evidence="6">
    <location>
        <begin position="8"/>
        <end position="17"/>
    </location>
</feature>
<evidence type="ECO:0000256" key="5">
    <source>
        <dbReference type="ARBA" id="ARBA00023136"/>
    </source>
</evidence>
<dbReference type="Pfam" id="PF01098">
    <property type="entry name" value="FTSW_RODA_SPOVE"/>
    <property type="match status" value="1"/>
</dbReference>
<feature type="compositionally biased region" description="Low complexity" evidence="6">
    <location>
        <begin position="486"/>
        <end position="495"/>
    </location>
</feature>
<feature type="transmembrane region" description="Helical" evidence="7">
    <location>
        <begin position="153"/>
        <end position="173"/>
    </location>
</feature>
<feature type="transmembrane region" description="Helical" evidence="7">
    <location>
        <begin position="124"/>
        <end position="144"/>
    </location>
</feature>
<keyword evidence="3" id="KW-0133">Cell shape</keyword>
<dbReference type="PANTHER" id="PTHR30474">
    <property type="entry name" value="CELL CYCLE PROTEIN"/>
    <property type="match status" value="1"/>
</dbReference>
<dbReference type="AlphaFoldDB" id="A0A1H5VN29"/>
<dbReference type="GO" id="GO:0015648">
    <property type="term" value="F:lipid-linked peptidoglycan transporter activity"/>
    <property type="evidence" value="ECO:0007669"/>
    <property type="project" value="TreeGrafter"/>
</dbReference>
<keyword evidence="4 7" id="KW-1133">Transmembrane helix</keyword>
<feature type="transmembrane region" description="Helical" evidence="7">
    <location>
        <begin position="283"/>
        <end position="301"/>
    </location>
</feature>
<proteinExistence type="predicted"/>
<evidence type="ECO:0000256" key="7">
    <source>
        <dbReference type="SAM" id="Phobius"/>
    </source>
</evidence>
<feature type="transmembrane region" description="Helical" evidence="7">
    <location>
        <begin position="237"/>
        <end position="254"/>
    </location>
</feature>
<dbReference type="GO" id="GO:0008360">
    <property type="term" value="P:regulation of cell shape"/>
    <property type="evidence" value="ECO:0007669"/>
    <property type="project" value="UniProtKB-KW"/>
</dbReference>
<evidence type="ECO:0000256" key="1">
    <source>
        <dbReference type="ARBA" id="ARBA00004141"/>
    </source>
</evidence>
<dbReference type="GO" id="GO:0005886">
    <property type="term" value="C:plasma membrane"/>
    <property type="evidence" value="ECO:0007669"/>
    <property type="project" value="TreeGrafter"/>
</dbReference>
<evidence type="ECO:0000256" key="2">
    <source>
        <dbReference type="ARBA" id="ARBA00022692"/>
    </source>
</evidence>
<evidence type="ECO:0000313" key="8">
    <source>
        <dbReference type="EMBL" id="SEF87937.1"/>
    </source>
</evidence>
<dbReference type="Proteomes" id="UP000236754">
    <property type="component" value="Unassembled WGS sequence"/>
</dbReference>
<feature type="transmembrane region" description="Helical" evidence="7">
    <location>
        <begin position="403"/>
        <end position="424"/>
    </location>
</feature>
<dbReference type="InterPro" id="IPR001182">
    <property type="entry name" value="FtsW/RodA"/>
</dbReference>
<evidence type="ECO:0000256" key="4">
    <source>
        <dbReference type="ARBA" id="ARBA00022989"/>
    </source>
</evidence>
<feature type="transmembrane region" description="Helical" evidence="7">
    <location>
        <begin position="65"/>
        <end position="81"/>
    </location>
</feature>
<dbReference type="OrthoDB" id="9812661at2"/>
<evidence type="ECO:0000313" key="9">
    <source>
        <dbReference type="Proteomes" id="UP000236754"/>
    </source>
</evidence>
<feature type="transmembrane region" description="Helical" evidence="7">
    <location>
        <begin position="260"/>
        <end position="276"/>
    </location>
</feature>
<keyword evidence="2 7" id="KW-0812">Transmembrane</keyword>
<evidence type="ECO:0000256" key="3">
    <source>
        <dbReference type="ARBA" id="ARBA00022960"/>
    </source>
</evidence>
<protein>
    <submittedName>
        <fullName evidence="8">Cell division protein FtsW, lipid II flippase</fullName>
    </submittedName>
</protein>